<dbReference type="InterPro" id="IPR003462">
    <property type="entry name" value="ODC_Mu_crystall"/>
</dbReference>
<dbReference type="Proteomes" id="UP001595989">
    <property type="component" value="Unassembled WGS sequence"/>
</dbReference>
<comment type="caution">
    <text evidence="1">The sequence shown here is derived from an EMBL/GenBank/DDBJ whole genome shotgun (WGS) entry which is preliminary data.</text>
</comment>
<dbReference type="Gene3D" id="3.40.50.720">
    <property type="entry name" value="NAD(P)-binding Rossmann-like Domain"/>
    <property type="match status" value="1"/>
</dbReference>
<protein>
    <recommendedName>
        <fullName evidence="3">Ornithine cyclodeaminase</fullName>
    </recommendedName>
</protein>
<organism evidence="1 2">
    <name type="scientific">Virgibacillus kekensis</name>
    <dbReference type="NCBI Taxonomy" id="202261"/>
    <lineage>
        <taxon>Bacteria</taxon>
        <taxon>Bacillati</taxon>
        <taxon>Bacillota</taxon>
        <taxon>Bacilli</taxon>
        <taxon>Bacillales</taxon>
        <taxon>Bacillaceae</taxon>
        <taxon>Virgibacillus</taxon>
    </lineage>
</organism>
<dbReference type="PANTHER" id="PTHR13812:SF19">
    <property type="entry name" value="KETIMINE REDUCTASE MU-CRYSTALLIN"/>
    <property type="match status" value="1"/>
</dbReference>
<sequence>MVGVGSFQPTTQEFPRSLYQLTDHIFIDTEDAVKESGDLTVPLEKGWITSESIQSMAGFIADKDKFHFKNGASIVFKSTGMALFDVVVANKIYKRAIEKGVGTILE</sequence>
<evidence type="ECO:0000313" key="1">
    <source>
        <dbReference type="EMBL" id="MFC4557710.1"/>
    </source>
</evidence>
<keyword evidence="2" id="KW-1185">Reference proteome</keyword>
<reference evidence="2" key="1">
    <citation type="journal article" date="2019" name="Int. J. Syst. Evol. Microbiol.">
        <title>The Global Catalogue of Microorganisms (GCM) 10K type strain sequencing project: providing services to taxonomists for standard genome sequencing and annotation.</title>
        <authorList>
            <consortium name="The Broad Institute Genomics Platform"/>
            <consortium name="The Broad Institute Genome Sequencing Center for Infectious Disease"/>
            <person name="Wu L."/>
            <person name="Ma J."/>
        </authorList>
    </citation>
    <scope>NUCLEOTIDE SEQUENCE [LARGE SCALE GENOMIC DNA]</scope>
    <source>
        <strain evidence="2">CGMCC 4.7426</strain>
    </source>
</reference>
<evidence type="ECO:0000313" key="2">
    <source>
        <dbReference type="Proteomes" id="UP001595989"/>
    </source>
</evidence>
<evidence type="ECO:0008006" key="3">
    <source>
        <dbReference type="Google" id="ProtNLM"/>
    </source>
</evidence>
<dbReference type="InterPro" id="IPR036291">
    <property type="entry name" value="NAD(P)-bd_dom_sf"/>
</dbReference>
<accession>A0ABV9DFX7</accession>
<dbReference type="PANTHER" id="PTHR13812">
    <property type="entry name" value="KETIMINE REDUCTASE MU-CRYSTALLIN"/>
    <property type="match status" value="1"/>
</dbReference>
<dbReference type="SUPFAM" id="SSF51735">
    <property type="entry name" value="NAD(P)-binding Rossmann-fold domains"/>
    <property type="match status" value="1"/>
</dbReference>
<gene>
    <name evidence="1" type="ORF">ACFO3D_05740</name>
</gene>
<dbReference type="Pfam" id="PF02423">
    <property type="entry name" value="OCD_Mu_crystall"/>
    <property type="match status" value="1"/>
</dbReference>
<dbReference type="RefSeq" id="WP_390295461.1">
    <property type="nucleotide sequence ID" value="NZ_JBHSFU010000004.1"/>
</dbReference>
<proteinExistence type="predicted"/>
<name>A0ABV9DFX7_9BACI</name>
<dbReference type="EMBL" id="JBHSFU010000004">
    <property type="protein sequence ID" value="MFC4557710.1"/>
    <property type="molecule type" value="Genomic_DNA"/>
</dbReference>